<evidence type="ECO:0000256" key="3">
    <source>
        <dbReference type="SAM" id="MobiDB-lite"/>
    </source>
</evidence>
<evidence type="ECO:0000256" key="2">
    <source>
        <dbReference type="RuleBase" id="RU369065"/>
    </source>
</evidence>
<dbReference type="AlphaFoldDB" id="A0A6J1EE47"/>
<keyword evidence="2" id="KW-0539">Nucleus</keyword>
<dbReference type="Pfam" id="PF09425">
    <property type="entry name" value="Jas_motif"/>
    <property type="match status" value="1"/>
</dbReference>
<reference evidence="6" key="1">
    <citation type="submission" date="2025-08" db="UniProtKB">
        <authorList>
            <consortium name="RefSeq"/>
        </authorList>
    </citation>
    <scope>IDENTIFICATION</scope>
    <source>
        <tissue evidence="6">Young leaves</tissue>
    </source>
</reference>
<sequence length="137" mass="15146">MKTNSSLRMRRNCNLELRLSPTSSAIAAVSDHSSAAVAAPNANPQSQQLTIFYNGRICVCDATELQAIAILKLATREMEEKGPNETPWPILQQSPAPVTPTTPGLSMKRSLQRFLQKRKHRAQPTSPPQNYYNNGDN</sequence>
<feature type="region of interest" description="Disordered" evidence="3">
    <location>
        <begin position="79"/>
        <end position="137"/>
    </location>
</feature>
<proteinExistence type="inferred from homology"/>
<dbReference type="GO" id="GO:0005634">
    <property type="term" value="C:nucleus"/>
    <property type="evidence" value="ECO:0007669"/>
    <property type="project" value="UniProtKB-SubCell"/>
</dbReference>
<evidence type="ECO:0000256" key="1">
    <source>
        <dbReference type="ARBA" id="ARBA00008614"/>
    </source>
</evidence>
<dbReference type="SMART" id="SM00979">
    <property type="entry name" value="TIFY"/>
    <property type="match status" value="1"/>
</dbReference>
<evidence type="ECO:0000259" key="4">
    <source>
        <dbReference type="PROSITE" id="PS51320"/>
    </source>
</evidence>
<comment type="function">
    <text evidence="2">Repressor of jasmonate responses.</text>
</comment>
<dbReference type="GeneID" id="111433321"/>
<dbReference type="InterPro" id="IPR040390">
    <property type="entry name" value="TIFY/JAZ"/>
</dbReference>
<keyword evidence="2" id="KW-1184">Jasmonic acid signaling pathway</keyword>
<evidence type="ECO:0000313" key="6">
    <source>
        <dbReference type="RefSeq" id="XP_022926109.1"/>
    </source>
</evidence>
<dbReference type="InterPro" id="IPR018467">
    <property type="entry name" value="CCT_CS"/>
</dbReference>
<evidence type="ECO:0000313" key="5">
    <source>
        <dbReference type="Proteomes" id="UP000504609"/>
    </source>
</evidence>
<dbReference type="GO" id="GO:0009611">
    <property type="term" value="P:response to wounding"/>
    <property type="evidence" value="ECO:0007669"/>
    <property type="project" value="UniProtKB-UniRule"/>
</dbReference>
<dbReference type="Pfam" id="PF06200">
    <property type="entry name" value="tify"/>
    <property type="match status" value="1"/>
</dbReference>
<feature type="domain" description="Tify" evidence="4">
    <location>
        <begin position="42"/>
        <end position="76"/>
    </location>
</feature>
<dbReference type="Proteomes" id="UP000504609">
    <property type="component" value="Unplaced"/>
</dbReference>
<accession>A0A6J1EE47</accession>
<dbReference type="GO" id="GO:2000022">
    <property type="term" value="P:regulation of jasmonic acid mediated signaling pathway"/>
    <property type="evidence" value="ECO:0007669"/>
    <property type="project" value="UniProtKB-UniRule"/>
</dbReference>
<dbReference type="GO" id="GO:0031347">
    <property type="term" value="P:regulation of defense response"/>
    <property type="evidence" value="ECO:0007669"/>
    <property type="project" value="UniProtKB-UniRule"/>
</dbReference>
<comment type="domain">
    <text evidence="2">The jas domain is required for interaction with COI1.</text>
</comment>
<feature type="compositionally biased region" description="Polar residues" evidence="3">
    <location>
        <begin position="128"/>
        <end position="137"/>
    </location>
</feature>
<protein>
    <recommendedName>
        <fullName evidence="2">Protein TIFY</fullName>
    </recommendedName>
    <alternativeName>
        <fullName evidence="2">Jasmonate ZIM domain-containing protein</fullName>
    </alternativeName>
</protein>
<dbReference type="PANTHER" id="PTHR33077:SF17">
    <property type="entry name" value="PROTEIN TIFY 5B"/>
    <property type="match status" value="1"/>
</dbReference>
<dbReference type="InterPro" id="IPR010399">
    <property type="entry name" value="Tify_dom"/>
</dbReference>
<dbReference type="KEGG" id="cmos:111433321"/>
<organism evidence="5 6">
    <name type="scientific">Cucurbita moschata</name>
    <name type="common">Winter crookneck squash</name>
    <name type="synonym">Cucurbita pepo var. moschata</name>
    <dbReference type="NCBI Taxonomy" id="3662"/>
    <lineage>
        <taxon>Eukaryota</taxon>
        <taxon>Viridiplantae</taxon>
        <taxon>Streptophyta</taxon>
        <taxon>Embryophyta</taxon>
        <taxon>Tracheophyta</taxon>
        <taxon>Spermatophyta</taxon>
        <taxon>Magnoliopsida</taxon>
        <taxon>eudicotyledons</taxon>
        <taxon>Gunneridae</taxon>
        <taxon>Pentapetalae</taxon>
        <taxon>rosids</taxon>
        <taxon>fabids</taxon>
        <taxon>Cucurbitales</taxon>
        <taxon>Cucurbitaceae</taxon>
        <taxon>Cucurbiteae</taxon>
        <taxon>Cucurbita</taxon>
    </lineage>
</organism>
<dbReference type="PANTHER" id="PTHR33077">
    <property type="entry name" value="PROTEIN TIFY 4A-RELATED-RELATED"/>
    <property type="match status" value="1"/>
</dbReference>
<comment type="subcellular location">
    <subcellularLocation>
        <location evidence="2">Nucleus</location>
    </subcellularLocation>
</comment>
<keyword evidence="5" id="KW-1185">Reference proteome</keyword>
<dbReference type="RefSeq" id="XP_022926109.1">
    <property type="nucleotide sequence ID" value="XM_023070341.1"/>
</dbReference>
<name>A0A6J1EE47_CUCMO</name>
<gene>
    <name evidence="6" type="primary">LOC111433321</name>
</gene>
<comment type="similarity">
    <text evidence="1 2">Belongs to the TIFY/JAZ family.</text>
</comment>
<feature type="compositionally biased region" description="Polar residues" evidence="3">
    <location>
        <begin position="91"/>
        <end position="104"/>
    </location>
</feature>
<dbReference type="PROSITE" id="PS51320">
    <property type="entry name" value="TIFY"/>
    <property type="match status" value="1"/>
</dbReference>